<feature type="chain" id="PRO_5001702945" description="Hydrophobin" evidence="1">
    <location>
        <begin position="24"/>
        <end position="202"/>
    </location>
</feature>
<protein>
    <recommendedName>
        <fullName evidence="4">Hydrophobin</fullName>
    </recommendedName>
</protein>
<dbReference type="EMBL" id="KL584771">
    <property type="protein sequence ID" value="KEQ92348.1"/>
    <property type="molecule type" value="Genomic_DNA"/>
</dbReference>
<organism evidence="2 3">
    <name type="scientific">Aureobasidium subglaciale (strain EXF-2481)</name>
    <name type="common">Aureobasidium pullulans var. subglaciale</name>
    <dbReference type="NCBI Taxonomy" id="1043005"/>
    <lineage>
        <taxon>Eukaryota</taxon>
        <taxon>Fungi</taxon>
        <taxon>Dikarya</taxon>
        <taxon>Ascomycota</taxon>
        <taxon>Pezizomycotina</taxon>
        <taxon>Dothideomycetes</taxon>
        <taxon>Dothideomycetidae</taxon>
        <taxon>Dothideales</taxon>
        <taxon>Saccotheciaceae</taxon>
        <taxon>Aureobasidium</taxon>
    </lineage>
</organism>
<proteinExistence type="predicted"/>
<evidence type="ECO:0008006" key="4">
    <source>
        <dbReference type="Google" id="ProtNLM"/>
    </source>
</evidence>
<feature type="signal peptide" evidence="1">
    <location>
        <begin position="1"/>
        <end position="23"/>
    </location>
</feature>
<dbReference type="InParanoid" id="A0A074Y3H4"/>
<dbReference type="Proteomes" id="UP000030641">
    <property type="component" value="Unassembled WGS sequence"/>
</dbReference>
<dbReference type="HOGENOM" id="CLU_1354370_0_0_1"/>
<accession>A0A074Y3H4</accession>
<evidence type="ECO:0000256" key="1">
    <source>
        <dbReference type="SAM" id="SignalP"/>
    </source>
</evidence>
<keyword evidence="1" id="KW-0732">Signal</keyword>
<dbReference type="AlphaFoldDB" id="A0A074Y3H4"/>
<dbReference type="RefSeq" id="XP_013340896.1">
    <property type="nucleotide sequence ID" value="XM_013485442.1"/>
</dbReference>
<dbReference type="GeneID" id="25367250"/>
<evidence type="ECO:0000313" key="2">
    <source>
        <dbReference type="EMBL" id="KEQ92348.1"/>
    </source>
</evidence>
<gene>
    <name evidence="2" type="ORF">AUEXF2481DRAFT_428657</name>
</gene>
<sequence>MMSSTAYAASLAFALLGWALGLGSNCPGSFLLVVGEKYGRVGGCTTAVVSRPAVDELQKGRRAALASATRLDSVTTNGCLAAPKGSLDSAAAAAIRCKGRPSARLQCCHLDGQLTTLSTQPRPKCFGLLQVPLALHTNPTLATSISSFISSIWLPLRLFQRPCFTCLPNSILFAPSPSRVTLDGPLGLVSLQRPPACALLAS</sequence>
<reference evidence="2 3" key="1">
    <citation type="journal article" date="2014" name="BMC Genomics">
        <title>Genome sequencing of four Aureobasidium pullulans varieties: biotechnological potential, stress tolerance, and description of new species.</title>
        <authorList>
            <person name="Gostin Ar C."/>
            <person name="Ohm R.A."/>
            <person name="Kogej T."/>
            <person name="Sonjak S."/>
            <person name="Turk M."/>
            <person name="Zajc J."/>
            <person name="Zalar P."/>
            <person name="Grube M."/>
            <person name="Sun H."/>
            <person name="Han J."/>
            <person name="Sharma A."/>
            <person name="Chiniquy J."/>
            <person name="Ngan C.Y."/>
            <person name="Lipzen A."/>
            <person name="Barry K."/>
            <person name="Grigoriev I.V."/>
            <person name="Gunde-Cimerman N."/>
        </authorList>
    </citation>
    <scope>NUCLEOTIDE SEQUENCE [LARGE SCALE GENOMIC DNA]</scope>
    <source>
        <strain evidence="2 3">EXF-2481</strain>
    </source>
</reference>
<keyword evidence="3" id="KW-1185">Reference proteome</keyword>
<name>A0A074Y3H4_AURSE</name>
<evidence type="ECO:0000313" key="3">
    <source>
        <dbReference type="Proteomes" id="UP000030641"/>
    </source>
</evidence>